<sequence>MLHTLYFRYLTLLGILLGIQSYSFLCEAEEVVGKRPYEMDWAGRTEDTRPPLIDFENLDGWTVETRNAVAEFIRSREQQIWGKYVGKLTYRGTGPNPAIIVRPPQPVPFAGPVDCVNVWIYGNNWAWVPDPSTPQVQITILLKSPDGRSIRADMGRVNWREWFLVHTRLRPEDAKALEQGGLVEGIEISGGTNAEDRVLYFDNLTPYLEALPPLAFAPRPRRPLTLPEGQTTGTNTGPGVLPFPTREETILPDQLTQPYRTEVVHTGDAFEFRYEGTDCQFAYRYQPREGHWGDVAVVWSNGLTFRPMVNGGIRLRLPDGRLVEPKYTLLDCRKEDQRVVSRWRAEADGLSTEVTYTFRLWQKSLVIDVACRGGVVGEVQFGYAEGIPSPRLITLPYLTCDAHRPAVVVAGDDHMPLFMMGLVDYYRSNASALFAINDPSPQHLVYNGGARYLPKTDGQLNDCFERIFLTVSPQFEEVLPNIPNPKSPWMHVAGERVWRAHGASNRQRDYELWKRVARYGMTNIVVTDHETGWRDGGESFTLRTRAAPGKGGDEGQRWYAQKMQELGFRYGIYNNYTDYAPVNEFWNEDCVTRLSDGNWRRAWPRCYNLKPARAVEFEAKLAPIIQEKFHLSTAYCDVHTAVRPWDYCDFDARVPGAGTFAATFYAYGEIMLHQKATWNGPVYSEGNNHWYYCGLTDGNYGQDQLARLDINPWLVDFDLRKLHPLCCNFGMGNLGMFYPQGHPHLSDEQALDRFLAATLAFGHTGFLVMEGGMGNAIRSYYSVQQIHARYAQATVADIRYWNAEGHLEPTSRALLTGAYRRSQVYVKYSNGLELWVNGHSHDSWHIPEMDLTLPPNGWCARGEFPDGQLLAYSALIENHRCDYVESPAYIYANGRGKITRFPRVLCDGQLVLLPKSDGSFELIPLDCSVMAVKLNGQSAKATGLDEESREGQPVEVRFARGFVHVVPQNPSFSYRLIPEPPPSTSLNCDRETVVPGETVKIEGKPSGSWIVPLDAKPGSLVWHSHNGHWLDFRVVPLADVDLQVNAAEQKWSLSLRANLPDEKPFLVKVGEATQQVKLAPRSWTVVSLPFRPPEKKGVIDVPVELSANGFTLRQMWRLAVDRRLVEVVPFPEIESTMQCVRGHNEAPVDSATGAIVDKRKTSCGGVEKASLFMHPPYRGGVGYVAAVLEPVHLPPNVPACLRCAVGKGDGSDPGDGILYQVYVVDDGGQHTLLGEIIQRDHAWHPWELDLSPWAGKTIKLKLVADVGPAGNSVGDWGCWAELRIESRAPQWAYTVSTAPQSSQNSGER</sequence>
<proteinExistence type="predicted"/>
<evidence type="ECO:0000313" key="2">
    <source>
        <dbReference type="Proteomes" id="UP000215086"/>
    </source>
</evidence>
<dbReference type="EMBL" id="CP018477">
    <property type="protein sequence ID" value="ASV74529.1"/>
    <property type="molecule type" value="Genomic_DNA"/>
</dbReference>
<protein>
    <submittedName>
        <fullName evidence="1">Uncharacterized protein</fullName>
    </submittedName>
</protein>
<keyword evidence="2" id="KW-1185">Reference proteome</keyword>
<name>A0A286REY0_9BACT</name>
<evidence type="ECO:0000313" key="1">
    <source>
        <dbReference type="EMBL" id="ASV74529.1"/>
    </source>
</evidence>
<accession>A0A286REY0</accession>
<dbReference type="Gene3D" id="3.20.20.80">
    <property type="entry name" value="Glycosidases"/>
    <property type="match status" value="1"/>
</dbReference>
<dbReference type="KEGG" id="ttf:THTE_1927"/>
<dbReference type="RefSeq" id="WP_157731892.1">
    <property type="nucleotide sequence ID" value="NZ_CP018477.1"/>
</dbReference>
<dbReference type="OrthoDB" id="1438534at2"/>
<gene>
    <name evidence="1" type="ORF">THTE_1927</name>
</gene>
<dbReference type="Proteomes" id="UP000215086">
    <property type="component" value="Chromosome"/>
</dbReference>
<organism evidence="1 2">
    <name type="scientific">Thermogutta terrifontis</name>
    <dbReference type="NCBI Taxonomy" id="1331910"/>
    <lineage>
        <taxon>Bacteria</taxon>
        <taxon>Pseudomonadati</taxon>
        <taxon>Planctomycetota</taxon>
        <taxon>Planctomycetia</taxon>
        <taxon>Pirellulales</taxon>
        <taxon>Thermoguttaceae</taxon>
        <taxon>Thermogutta</taxon>
    </lineage>
</organism>
<reference evidence="1 2" key="1">
    <citation type="journal article" name="Front. Microbiol.">
        <title>Sugar Metabolism of the First Thermophilic Planctomycete Thermogutta terrifontis: Comparative Genomic and Transcriptomic Approaches.</title>
        <authorList>
            <person name="Elcheninov A.G."/>
            <person name="Menzel P."/>
            <person name="Gudbergsdottir S.R."/>
            <person name="Slesarev A.I."/>
            <person name="Kadnikov V.V."/>
            <person name="Krogh A."/>
            <person name="Bonch-Osmolovskaya E.A."/>
            <person name="Peng X."/>
            <person name="Kublanov I.V."/>
        </authorList>
    </citation>
    <scope>NUCLEOTIDE SEQUENCE [LARGE SCALE GENOMIC DNA]</scope>
    <source>
        <strain evidence="1 2">R1</strain>
    </source>
</reference>